<name>A0AAI9EDP5_9PEZI</name>
<dbReference type="InterPro" id="IPR014839">
    <property type="entry name" value="Crt10"/>
</dbReference>
<evidence type="ECO:0000313" key="3">
    <source>
        <dbReference type="Proteomes" id="UP001296104"/>
    </source>
</evidence>
<dbReference type="AlphaFoldDB" id="A0AAI9EDP5"/>
<gene>
    <name evidence="2" type="ORF">LECACI_7A007790</name>
</gene>
<organism evidence="2 3">
    <name type="scientific">Lecanosticta acicola</name>
    <dbReference type="NCBI Taxonomy" id="111012"/>
    <lineage>
        <taxon>Eukaryota</taxon>
        <taxon>Fungi</taxon>
        <taxon>Dikarya</taxon>
        <taxon>Ascomycota</taxon>
        <taxon>Pezizomycotina</taxon>
        <taxon>Dothideomycetes</taxon>
        <taxon>Dothideomycetidae</taxon>
        <taxon>Mycosphaerellales</taxon>
        <taxon>Mycosphaerellaceae</taxon>
        <taxon>Lecanosticta</taxon>
    </lineage>
</organism>
<keyword evidence="3" id="KW-1185">Reference proteome</keyword>
<evidence type="ECO:0000313" key="2">
    <source>
        <dbReference type="EMBL" id="CAK4032632.1"/>
    </source>
</evidence>
<feature type="region of interest" description="Disordered" evidence="1">
    <location>
        <begin position="356"/>
        <end position="396"/>
    </location>
</feature>
<dbReference type="Pfam" id="PF08728">
    <property type="entry name" value="CRT10"/>
    <property type="match status" value="1"/>
</dbReference>
<accession>A0AAI9EDP5</accession>
<dbReference type="Proteomes" id="UP001296104">
    <property type="component" value="Unassembled WGS sequence"/>
</dbReference>
<evidence type="ECO:0000256" key="1">
    <source>
        <dbReference type="SAM" id="MobiDB-lite"/>
    </source>
</evidence>
<feature type="compositionally biased region" description="Low complexity" evidence="1">
    <location>
        <begin position="363"/>
        <end position="378"/>
    </location>
</feature>
<proteinExistence type="predicted"/>
<protein>
    <submittedName>
        <fullName evidence="2">Uncharacterized protein</fullName>
    </submittedName>
</protein>
<reference evidence="2" key="1">
    <citation type="submission" date="2023-11" db="EMBL/GenBank/DDBJ databases">
        <authorList>
            <person name="Alioto T."/>
            <person name="Alioto T."/>
            <person name="Gomez Garrido J."/>
        </authorList>
    </citation>
    <scope>NUCLEOTIDE SEQUENCE</scope>
</reference>
<dbReference type="EMBL" id="CAVMBE010000067">
    <property type="protein sequence ID" value="CAK4032632.1"/>
    <property type="molecule type" value="Genomic_DNA"/>
</dbReference>
<comment type="caution">
    <text evidence="2">The sequence shown here is derived from an EMBL/GenBank/DDBJ whole genome shotgun (WGS) entry which is preliminary data.</text>
</comment>
<sequence>MGQRSFEEAAIAATGSQTLEHRFGKRRRAIDLDHDTPSIRPWRCNLTGLSQVHNLYFVAYTHEIYVYVPQFPTQQLPSTPALIVTSQPSGPGFQGYLDLRHPHAINHLVVQNLGNEEVVAAVRDDGDVDAFLVRHIVQAIERRGEPDSGMGLDADEVKPIFQSNVGMSAWGLAIHSEARIIATSANTHNITIFKFGLVETDQDEAMREDGDDDDEVSNTTQDRGMDVTHSVLNGTSNIPYIAFCNTGDDPSARWLLTSDISGYCRTIDLHEMQSSQTFRFGRPQSYLASSSHDRFNSGWAIMFLDRRSFIPEDDFYAALGLDEGEALPGSYDSRGGKIWDIGATVSHVPCISDSFSAKKQKRTSPASRPAASSTASTRGVEQSPESGSDPMPASEEMDQGFEDILDDALQHIVTQDDLDAALGSTEGGESDSDQSEYYADIDLELDDEGTEDTVSFSAMYGGRRICGNEPRGFQSHNNLCGDCPCPILHASVRSVYLLQPSNKRTSLRSDPFTAPTVGFTNALHQLVQGEFAYLNVFERLNMNAYIPAIGIVILGSQKGRAVILSLTKMTKRSRLPKEILTSGVEYPDTTYAMRIERILPFAHQEEQQLRPFAPLAGMSTGPVQGTEHLPDDKKRWRLLMMYSDHTVLSYEIRRRHARDSGVDIQGVIV</sequence>